<dbReference type="PANTHER" id="PTHR12300">
    <property type="entry name" value="HVA22-LIKE PROTEINS"/>
    <property type="match status" value="1"/>
</dbReference>
<keyword evidence="1" id="KW-0472">Membrane</keyword>
<comment type="caution">
    <text evidence="2">The sequence shown here is derived from an EMBL/GenBank/DDBJ whole genome shotgun (WGS) entry which is preliminary data.</text>
</comment>
<dbReference type="InterPro" id="IPR036049">
    <property type="entry name" value="Ribosomal_uL29_sf"/>
</dbReference>
<keyword evidence="1" id="KW-1133">Transmembrane helix</keyword>
<comment type="similarity">
    <text evidence="1">Belongs to the DP1 family.</text>
</comment>
<evidence type="ECO:0000313" key="2">
    <source>
        <dbReference type="EMBL" id="KAF4361166.1"/>
    </source>
</evidence>
<comment type="caution">
    <text evidence="1">Lacks conserved residue(s) required for the propagation of feature annotation.</text>
</comment>
<dbReference type="EMBL" id="JAATIQ010000334">
    <property type="protein sequence ID" value="KAF4361166.1"/>
    <property type="molecule type" value="Genomic_DNA"/>
</dbReference>
<keyword evidence="3" id="KW-1185">Reference proteome</keyword>
<name>A0A7J6ESB6_CANSA</name>
<dbReference type="Gene3D" id="1.10.287.310">
    <property type="match status" value="1"/>
</dbReference>
<dbReference type="Proteomes" id="UP000583929">
    <property type="component" value="Unassembled WGS sequence"/>
</dbReference>
<dbReference type="GO" id="GO:0005840">
    <property type="term" value="C:ribosome"/>
    <property type="evidence" value="ECO:0007669"/>
    <property type="project" value="InterPro"/>
</dbReference>
<feature type="transmembrane region" description="Helical" evidence="1">
    <location>
        <begin position="204"/>
        <end position="222"/>
    </location>
</feature>
<feature type="transmembrane region" description="Helical" evidence="1">
    <location>
        <begin position="75"/>
        <end position="93"/>
    </location>
</feature>
<protein>
    <recommendedName>
        <fullName evidence="1">HVA22-like protein</fullName>
    </recommendedName>
</protein>
<dbReference type="AlphaFoldDB" id="A0A7J6ESB6"/>
<dbReference type="GO" id="GO:0003735">
    <property type="term" value="F:structural constituent of ribosome"/>
    <property type="evidence" value="ECO:0007669"/>
    <property type="project" value="InterPro"/>
</dbReference>
<feature type="transmembrane region" description="Helical" evidence="1">
    <location>
        <begin position="44"/>
        <end position="63"/>
    </location>
</feature>
<evidence type="ECO:0000313" key="3">
    <source>
        <dbReference type="Proteomes" id="UP000583929"/>
    </source>
</evidence>
<gene>
    <name evidence="2" type="ORF">G4B88_027706</name>
</gene>
<reference evidence="2 3" key="1">
    <citation type="journal article" date="2020" name="bioRxiv">
        <title>Sequence and annotation of 42 cannabis genomes reveals extensive copy number variation in cannabinoid synthesis and pathogen resistance genes.</title>
        <authorList>
            <person name="Mckernan K.J."/>
            <person name="Helbert Y."/>
            <person name="Kane L.T."/>
            <person name="Ebling H."/>
            <person name="Zhang L."/>
            <person name="Liu B."/>
            <person name="Eaton Z."/>
            <person name="Mclaughlin S."/>
            <person name="Kingan S."/>
            <person name="Baybayan P."/>
            <person name="Concepcion G."/>
            <person name="Jordan M."/>
            <person name="Riva A."/>
            <person name="Barbazuk W."/>
            <person name="Harkins T."/>
        </authorList>
    </citation>
    <scope>NUCLEOTIDE SEQUENCE [LARGE SCALE GENOMIC DNA]</scope>
    <source>
        <strain evidence="3">cv. Jamaican Lion 4</strain>
        <tissue evidence="2">Leaf</tissue>
    </source>
</reference>
<comment type="subcellular location">
    <subcellularLocation>
        <location evidence="1">Membrane</location>
        <topology evidence="1">Multi-pass membrane protein</topology>
    </subcellularLocation>
</comment>
<dbReference type="GO" id="GO:0006412">
    <property type="term" value="P:translation"/>
    <property type="evidence" value="ECO:0007669"/>
    <property type="project" value="InterPro"/>
</dbReference>
<feature type="transmembrane region" description="Helical" evidence="1">
    <location>
        <begin position="234"/>
        <end position="253"/>
    </location>
</feature>
<dbReference type="PANTHER" id="PTHR12300:SF139">
    <property type="entry name" value="HVA22-LIKE PROTEIN E"/>
    <property type="match status" value="1"/>
</dbReference>
<accession>A0A7J6ESB6</accession>
<keyword evidence="1" id="KW-0812">Transmembrane</keyword>
<dbReference type="GO" id="GO:0016020">
    <property type="term" value="C:membrane"/>
    <property type="evidence" value="ECO:0007669"/>
    <property type="project" value="UniProtKB-SubCell"/>
</dbReference>
<dbReference type="Pfam" id="PF03134">
    <property type="entry name" value="TB2_DP1_HVA22"/>
    <property type="match status" value="2"/>
</dbReference>
<dbReference type="InterPro" id="IPR004345">
    <property type="entry name" value="TB2_DP1_HVA22"/>
</dbReference>
<sequence length="290" mass="33090">MGKFSTLVSQAHSLAGPSLSLIYPLYASVLALESTSKLDDEQWLAYWILYSFLTLVEMVMQPALEFIPIWYDVKLLFVGWLVLPQFKGAAFLYERFVREQLKKYRGTSSSSSSSSQTHKGKTAKFVDFIIPSKSMRLIKEREAKVHIILPLKRNRDAPFGSSDLKAELALLRVAKVTGGAPNKLSKIRSTMGKIIFLVSQLHKLAGPCLTLLYPLYASVLAMESTTKKDDEQWLSYWILYSFITLVEMVMQPALELFPVWYDVKLVLMAWLVLPKFKGAKFLYKRFGELH</sequence>
<evidence type="ECO:0000256" key="1">
    <source>
        <dbReference type="RuleBase" id="RU362006"/>
    </source>
</evidence>
<organism evidence="2 3">
    <name type="scientific">Cannabis sativa</name>
    <name type="common">Hemp</name>
    <name type="synonym">Marijuana</name>
    <dbReference type="NCBI Taxonomy" id="3483"/>
    <lineage>
        <taxon>Eukaryota</taxon>
        <taxon>Viridiplantae</taxon>
        <taxon>Streptophyta</taxon>
        <taxon>Embryophyta</taxon>
        <taxon>Tracheophyta</taxon>
        <taxon>Spermatophyta</taxon>
        <taxon>Magnoliopsida</taxon>
        <taxon>eudicotyledons</taxon>
        <taxon>Gunneridae</taxon>
        <taxon>Pentapetalae</taxon>
        <taxon>rosids</taxon>
        <taxon>fabids</taxon>
        <taxon>Rosales</taxon>
        <taxon>Cannabaceae</taxon>
        <taxon>Cannabis</taxon>
    </lineage>
</organism>
<proteinExistence type="inferred from homology"/>